<dbReference type="Proteomes" id="UP000326500">
    <property type="component" value="Unassembled WGS sequence"/>
</dbReference>
<evidence type="ECO:0000313" key="1">
    <source>
        <dbReference type="EMBL" id="SDK27432.1"/>
    </source>
</evidence>
<reference evidence="1 2" key="1">
    <citation type="submission" date="2016-10" db="EMBL/GenBank/DDBJ databases">
        <authorList>
            <person name="Varghese N."/>
            <person name="Submissions S."/>
        </authorList>
    </citation>
    <scope>NUCLEOTIDE SEQUENCE [LARGE SCALE GENOMIC DNA]</scope>
    <source>
        <strain evidence="1 2">DSM 2373</strain>
    </source>
</reference>
<proteinExistence type="predicted"/>
<accession>A0A1G9AJB0</accession>
<keyword evidence="2" id="KW-1185">Reference proteome</keyword>
<name>A0A1G9AJB0_9EURY</name>
<dbReference type="AlphaFoldDB" id="A0A1G9AJB0"/>
<protein>
    <submittedName>
        <fullName evidence="1">Uncharacterized protein</fullName>
    </submittedName>
</protein>
<gene>
    <name evidence="1" type="ORF">SAMN04488571_10695</name>
</gene>
<evidence type="ECO:0000313" key="2">
    <source>
        <dbReference type="Proteomes" id="UP000326500"/>
    </source>
</evidence>
<organism evidence="1 2">
    <name type="scientific">Methanoculleus thermophilus</name>
    <dbReference type="NCBI Taxonomy" id="2200"/>
    <lineage>
        <taxon>Archaea</taxon>
        <taxon>Methanobacteriati</taxon>
        <taxon>Methanobacteriota</taxon>
        <taxon>Stenosarchaea group</taxon>
        <taxon>Methanomicrobia</taxon>
        <taxon>Methanomicrobiales</taxon>
        <taxon>Methanomicrobiaceae</taxon>
        <taxon>Methanoculleus</taxon>
    </lineage>
</organism>
<sequence>MMILWSCSMWAYVKRFDGKTEEREFPAGVNIEIGDILEDGSVVIDVSYPDEADDYTDSYDLDPLEAYDD</sequence>
<dbReference type="EMBL" id="FNFT01000006">
    <property type="protein sequence ID" value="SDK27432.1"/>
    <property type="molecule type" value="Genomic_DNA"/>
</dbReference>